<organism evidence="8 9">
    <name type="scientific">Microbacterium sorbitolivorans</name>
    <dbReference type="NCBI Taxonomy" id="1867410"/>
    <lineage>
        <taxon>Bacteria</taxon>
        <taxon>Bacillati</taxon>
        <taxon>Actinomycetota</taxon>
        <taxon>Actinomycetes</taxon>
        <taxon>Micrococcales</taxon>
        <taxon>Microbacteriaceae</taxon>
        <taxon>Microbacterium</taxon>
    </lineage>
</organism>
<dbReference type="Gene3D" id="3.30.700.10">
    <property type="entry name" value="Glycoprotein, Type 4 Pilin"/>
    <property type="match status" value="1"/>
</dbReference>
<keyword evidence="3 7" id="KW-0812">Transmembrane</keyword>
<dbReference type="PRINTS" id="PR00813">
    <property type="entry name" value="BCTERIALGSPG"/>
</dbReference>
<dbReference type="GO" id="GO:0016020">
    <property type="term" value="C:membrane"/>
    <property type="evidence" value="ECO:0007669"/>
    <property type="project" value="UniProtKB-SubCell"/>
</dbReference>
<dbReference type="PANTHER" id="PTHR30093">
    <property type="entry name" value="GENERAL SECRETION PATHWAY PROTEIN G"/>
    <property type="match status" value="1"/>
</dbReference>
<evidence type="ECO:0000256" key="5">
    <source>
        <dbReference type="ARBA" id="ARBA00023136"/>
    </source>
</evidence>
<proteinExistence type="predicted"/>
<name>A0A367XYP4_9MICO</name>
<keyword evidence="4 7" id="KW-1133">Transmembrane helix</keyword>
<keyword evidence="5 7" id="KW-0472">Membrane</keyword>
<dbReference type="SUPFAM" id="SSF54523">
    <property type="entry name" value="Pili subunits"/>
    <property type="match status" value="1"/>
</dbReference>
<keyword evidence="2" id="KW-0488">Methylation</keyword>
<dbReference type="EMBL" id="QORO01000003">
    <property type="protein sequence ID" value="RCK58718.1"/>
    <property type="molecule type" value="Genomic_DNA"/>
</dbReference>
<feature type="transmembrane region" description="Helical" evidence="7">
    <location>
        <begin position="12"/>
        <end position="34"/>
    </location>
</feature>
<comment type="subcellular location">
    <subcellularLocation>
        <location evidence="1">Membrane</location>
        <topology evidence="1">Single-pass membrane protein</topology>
    </subcellularLocation>
</comment>
<dbReference type="Proteomes" id="UP000253508">
    <property type="component" value="Unassembled WGS sequence"/>
</dbReference>
<evidence type="ECO:0000313" key="9">
    <source>
        <dbReference type="Proteomes" id="UP000253508"/>
    </source>
</evidence>
<dbReference type="Pfam" id="PF07963">
    <property type="entry name" value="N_methyl"/>
    <property type="match status" value="1"/>
</dbReference>
<dbReference type="PANTHER" id="PTHR30093:SF44">
    <property type="entry name" value="TYPE II SECRETION SYSTEM CORE PROTEIN G"/>
    <property type="match status" value="1"/>
</dbReference>
<sequence length="133" mass="14554">MKRLRGDKGFTLVELLVVIVIIGILVAIAVPIFLNQREAAQKRAVESDVRNAIPVMETYYSENGVYVDGQYGEDDETPGPLEITTSDGVTLEITVEDDRQTYDITGTHSALAGDGQVDYDSTQGGSVKWTDKE</sequence>
<dbReference type="InterPro" id="IPR045584">
    <property type="entry name" value="Pilin-like"/>
</dbReference>
<dbReference type="GO" id="GO:0015627">
    <property type="term" value="C:type II protein secretion system complex"/>
    <property type="evidence" value="ECO:0007669"/>
    <property type="project" value="InterPro"/>
</dbReference>
<dbReference type="OrthoDB" id="5194898at2"/>
<evidence type="ECO:0000256" key="2">
    <source>
        <dbReference type="ARBA" id="ARBA00022481"/>
    </source>
</evidence>
<evidence type="ECO:0000256" key="4">
    <source>
        <dbReference type="ARBA" id="ARBA00022989"/>
    </source>
</evidence>
<dbReference type="InterPro" id="IPR012902">
    <property type="entry name" value="N_methyl_site"/>
</dbReference>
<evidence type="ECO:0000256" key="7">
    <source>
        <dbReference type="SAM" id="Phobius"/>
    </source>
</evidence>
<reference evidence="8 9" key="1">
    <citation type="submission" date="2018-07" db="EMBL/GenBank/DDBJ databases">
        <title>Microbacterium endoborsara sp. nov., a novel actinobacterium isolated from Borszczowia aralocaspica.</title>
        <authorList>
            <person name="An D."/>
        </authorList>
    </citation>
    <scope>NUCLEOTIDE SEQUENCE [LARGE SCALE GENOMIC DNA]</scope>
    <source>
        <strain evidence="8 9">C1.15228</strain>
    </source>
</reference>
<dbReference type="InterPro" id="IPR000983">
    <property type="entry name" value="Bac_GSPG_pilin"/>
</dbReference>
<accession>A0A367XYP4</accession>
<evidence type="ECO:0000256" key="3">
    <source>
        <dbReference type="ARBA" id="ARBA00022692"/>
    </source>
</evidence>
<protein>
    <submittedName>
        <fullName evidence="8">Prepilin-type N-terminal cleavage/methylation domain-containing protein</fullName>
    </submittedName>
</protein>
<dbReference type="NCBIfam" id="TIGR02532">
    <property type="entry name" value="IV_pilin_GFxxxE"/>
    <property type="match status" value="1"/>
</dbReference>
<evidence type="ECO:0000256" key="6">
    <source>
        <dbReference type="SAM" id="MobiDB-lite"/>
    </source>
</evidence>
<comment type="caution">
    <text evidence="8">The sequence shown here is derived from an EMBL/GenBank/DDBJ whole genome shotgun (WGS) entry which is preliminary data.</text>
</comment>
<feature type="region of interest" description="Disordered" evidence="6">
    <location>
        <begin position="109"/>
        <end position="133"/>
    </location>
</feature>
<keyword evidence="9" id="KW-1185">Reference proteome</keyword>
<dbReference type="AlphaFoldDB" id="A0A367XYP4"/>
<dbReference type="PROSITE" id="PS00409">
    <property type="entry name" value="PROKAR_NTER_METHYL"/>
    <property type="match status" value="1"/>
</dbReference>
<evidence type="ECO:0000313" key="8">
    <source>
        <dbReference type="EMBL" id="RCK58718.1"/>
    </source>
</evidence>
<evidence type="ECO:0000256" key="1">
    <source>
        <dbReference type="ARBA" id="ARBA00004167"/>
    </source>
</evidence>
<dbReference type="GO" id="GO:0015628">
    <property type="term" value="P:protein secretion by the type II secretion system"/>
    <property type="evidence" value="ECO:0007669"/>
    <property type="project" value="InterPro"/>
</dbReference>
<gene>
    <name evidence="8" type="ORF">DTO57_09585</name>
</gene>